<evidence type="ECO:0000256" key="1">
    <source>
        <dbReference type="ARBA" id="ARBA00001933"/>
    </source>
</evidence>
<dbReference type="PROSITE" id="PS00600">
    <property type="entry name" value="AA_TRANSFER_CLASS_3"/>
    <property type="match status" value="1"/>
</dbReference>
<dbReference type="AlphaFoldDB" id="A0A841GW26"/>
<comment type="catalytic activity">
    <reaction evidence="7">
        <text>(S)-4-amino-5-oxopentanoate = 5-aminolevulinate</text>
        <dbReference type="Rhea" id="RHEA:14265"/>
        <dbReference type="ChEBI" id="CHEBI:57501"/>
        <dbReference type="ChEBI" id="CHEBI:356416"/>
        <dbReference type="EC" id="5.4.3.8"/>
    </reaction>
</comment>
<keyword evidence="6 7" id="KW-0627">Porphyrin biosynthesis</keyword>
<comment type="subunit">
    <text evidence="7">Homodimer.</text>
</comment>
<evidence type="ECO:0000313" key="9">
    <source>
        <dbReference type="Proteomes" id="UP000555828"/>
    </source>
</evidence>
<keyword evidence="9" id="KW-1185">Reference proteome</keyword>
<dbReference type="InterPro" id="IPR005814">
    <property type="entry name" value="Aminotrans_3"/>
</dbReference>
<keyword evidence="7" id="KW-0963">Cytoplasm</keyword>
<keyword evidence="5 7" id="KW-0413">Isomerase</keyword>
<reference evidence="8 9" key="1">
    <citation type="submission" date="2020-08" db="EMBL/GenBank/DDBJ databases">
        <title>Genomic Encyclopedia of Type Strains, Phase IV (KMG-IV): sequencing the most valuable type-strain genomes for metagenomic binning, comparative biology and taxonomic classification.</title>
        <authorList>
            <person name="Goeker M."/>
        </authorList>
    </citation>
    <scope>NUCLEOTIDE SEQUENCE [LARGE SCALE GENOMIC DNA]</scope>
    <source>
        <strain evidence="8 9">DSM 13481</strain>
    </source>
</reference>
<dbReference type="EMBL" id="JACHEX010000007">
    <property type="protein sequence ID" value="MBB6063411.1"/>
    <property type="molecule type" value="Genomic_DNA"/>
</dbReference>
<evidence type="ECO:0000256" key="5">
    <source>
        <dbReference type="ARBA" id="ARBA00023235"/>
    </source>
</evidence>
<dbReference type="InterPro" id="IPR004639">
    <property type="entry name" value="4pyrrol_synth_GluAld_NH2Trfase"/>
</dbReference>
<dbReference type="FunFam" id="3.40.640.10:FF:000021">
    <property type="entry name" value="Glutamate-1-semialdehyde 2,1-aminomutase"/>
    <property type="match status" value="1"/>
</dbReference>
<comment type="similarity">
    <text evidence="3 7">Belongs to the class-III pyridoxal-phosphate-dependent aminotransferase family. HemL subfamily.</text>
</comment>
<dbReference type="GO" id="GO:0042286">
    <property type="term" value="F:glutamate-1-semialdehyde 2,1-aminomutase activity"/>
    <property type="evidence" value="ECO:0007669"/>
    <property type="project" value="UniProtKB-UniRule"/>
</dbReference>
<dbReference type="UniPathway" id="UPA00251">
    <property type="reaction ID" value="UER00317"/>
</dbReference>
<evidence type="ECO:0000256" key="2">
    <source>
        <dbReference type="ARBA" id="ARBA00004819"/>
    </source>
</evidence>
<dbReference type="InterPro" id="IPR015424">
    <property type="entry name" value="PyrdxlP-dep_Trfase"/>
</dbReference>
<sequence>MFEMAKKYMSGGVNSPVRAFKSVEMEPIFVKSARKSKLIDINNKEYIDYIQSWGALILGHAHEEVVEEIKKQAELGTSYGLCHELEVEMARLIVKHIPSVEMVRMVNSGTEAVMSAIRLARAYTNRELIVKFEGCYHGHSDGLLVKAGSGALTFGMPSSKGVTEKIVSNTLVARYNDIESVKELFDKYGENIACVIVEPVAGNMGVVLPKQGFLEGLREITKEYGSLLIFDEVITGFRVSINGAQGYYNVLPDITTLGKIIGGGLPVGAYGGRREIMELVSPQGPVYQAGTLSGNPLTLAAGIKTIKIIEKDPDFYSKLDELGKYFEEGIVSALGDFDVKVNRIKSMLSFFFSKQEVDSYEKVMNSDVEIYKKLFKYLYENGILLSPSPFESLFISASHTKEDIEKTVHYFEKFSKKLKEGKV</sequence>
<dbReference type="HAMAP" id="MF_00375">
    <property type="entry name" value="HemL_aminotrans_3"/>
    <property type="match status" value="1"/>
</dbReference>
<name>A0A841GW26_9BACT</name>
<accession>A0A841GW26</accession>
<organism evidence="8 9">
    <name type="scientific">Thermosipho japonicus</name>
    <dbReference type="NCBI Taxonomy" id="90323"/>
    <lineage>
        <taxon>Bacteria</taxon>
        <taxon>Thermotogati</taxon>
        <taxon>Thermotogota</taxon>
        <taxon>Thermotogae</taxon>
        <taxon>Thermotogales</taxon>
        <taxon>Fervidobacteriaceae</taxon>
        <taxon>Thermosipho</taxon>
    </lineage>
</organism>
<dbReference type="Pfam" id="PF00202">
    <property type="entry name" value="Aminotran_3"/>
    <property type="match status" value="1"/>
</dbReference>
<dbReference type="InterPro" id="IPR015422">
    <property type="entry name" value="PyrdxlP-dep_Trfase_small"/>
</dbReference>
<dbReference type="PANTHER" id="PTHR43713:SF3">
    <property type="entry name" value="GLUTAMATE-1-SEMIALDEHYDE 2,1-AMINOMUTASE 1, CHLOROPLASTIC-RELATED"/>
    <property type="match status" value="1"/>
</dbReference>
<gene>
    <name evidence="7" type="primary">hemL</name>
    <name evidence="8" type="ORF">HNP65_001882</name>
</gene>
<proteinExistence type="inferred from homology"/>
<dbReference type="PANTHER" id="PTHR43713">
    <property type="entry name" value="GLUTAMATE-1-SEMIALDEHYDE 2,1-AMINOMUTASE"/>
    <property type="match status" value="1"/>
</dbReference>
<evidence type="ECO:0000256" key="4">
    <source>
        <dbReference type="ARBA" id="ARBA00022898"/>
    </source>
</evidence>
<keyword evidence="4 7" id="KW-0663">Pyridoxal phosphate</keyword>
<evidence type="ECO:0000256" key="3">
    <source>
        <dbReference type="ARBA" id="ARBA00008981"/>
    </source>
</evidence>
<dbReference type="NCBIfam" id="NF000818">
    <property type="entry name" value="PRK00062.1"/>
    <property type="match status" value="1"/>
</dbReference>
<comment type="cofactor">
    <cofactor evidence="1 7">
        <name>pyridoxal 5'-phosphate</name>
        <dbReference type="ChEBI" id="CHEBI:597326"/>
    </cofactor>
</comment>
<dbReference type="InterPro" id="IPR015421">
    <property type="entry name" value="PyrdxlP-dep_Trfase_major"/>
</dbReference>
<feature type="modified residue" description="N6-(pyridoxal phosphate)lysine" evidence="7">
    <location>
        <position position="259"/>
    </location>
</feature>
<dbReference type="GO" id="GO:0006782">
    <property type="term" value="P:protoporphyrinogen IX biosynthetic process"/>
    <property type="evidence" value="ECO:0007669"/>
    <property type="project" value="UniProtKB-UniRule"/>
</dbReference>
<evidence type="ECO:0000256" key="6">
    <source>
        <dbReference type="ARBA" id="ARBA00023244"/>
    </source>
</evidence>
<evidence type="ECO:0000313" key="8">
    <source>
        <dbReference type="EMBL" id="MBB6063411.1"/>
    </source>
</evidence>
<dbReference type="GO" id="GO:0008483">
    <property type="term" value="F:transaminase activity"/>
    <property type="evidence" value="ECO:0007669"/>
    <property type="project" value="InterPro"/>
</dbReference>
<dbReference type="SUPFAM" id="SSF53383">
    <property type="entry name" value="PLP-dependent transferases"/>
    <property type="match status" value="1"/>
</dbReference>
<dbReference type="GO" id="GO:0030170">
    <property type="term" value="F:pyridoxal phosphate binding"/>
    <property type="evidence" value="ECO:0007669"/>
    <property type="project" value="InterPro"/>
</dbReference>
<dbReference type="Proteomes" id="UP000555828">
    <property type="component" value="Unassembled WGS sequence"/>
</dbReference>
<dbReference type="Gene3D" id="3.40.640.10">
    <property type="entry name" value="Type I PLP-dependent aspartate aminotransferase-like (Major domain)"/>
    <property type="match status" value="1"/>
</dbReference>
<evidence type="ECO:0000256" key="7">
    <source>
        <dbReference type="HAMAP-Rule" id="MF_00375"/>
    </source>
</evidence>
<dbReference type="CDD" id="cd00610">
    <property type="entry name" value="OAT_like"/>
    <property type="match status" value="1"/>
</dbReference>
<dbReference type="InterPro" id="IPR049704">
    <property type="entry name" value="Aminotrans_3_PPA_site"/>
</dbReference>
<dbReference type="EC" id="5.4.3.8" evidence="7"/>
<comment type="pathway">
    <text evidence="2">Porphyrin-containing compound metabolism; protoporphyrin-IX biosynthesis; 5-aminolevulinate from L-glutamyl-tRNA(Glu): step 2/2.</text>
</comment>
<comment type="subcellular location">
    <subcellularLocation>
        <location evidence="7">Cytoplasm</location>
    </subcellularLocation>
</comment>
<protein>
    <recommendedName>
        <fullName evidence="7">Glutamate-1-semialdehyde 2,1-aminomutase</fullName>
        <shortName evidence="7">GSA</shortName>
        <ecNumber evidence="7">5.4.3.8</ecNumber>
    </recommendedName>
    <alternativeName>
        <fullName evidence="7">Glutamate-1-semialdehyde aminotransferase</fullName>
        <shortName evidence="7">GSA-AT</shortName>
    </alternativeName>
</protein>
<comment type="caution">
    <text evidence="8">The sequence shown here is derived from an EMBL/GenBank/DDBJ whole genome shotgun (WGS) entry which is preliminary data.</text>
</comment>
<dbReference type="RefSeq" id="WP_184619983.1">
    <property type="nucleotide sequence ID" value="NZ_JACHEX010000007.1"/>
</dbReference>
<dbReference type="Gene3D" id="3.90.1150.10">
    <property type="entry name" value="Aspartate Aminotransferase, domain 1"/>
    <property type="match status" value="1"/>
</dbReference>
<dbReference type="NCBIfam" id="TIGR00713">
    <property type="entry name" value="hemL"/>
    <property type="match status" value="1"/>
</dbReference>
<dbReference type="GO" id="GO:0005737">
    <property type="term" value="C:cytoplasm"/>
    <property type="evidence" value="ECO:0007669"/>
    <property type="project" value="UniProtKB-SubCell"/>
</dbReference>